<dbReference type="InterPro" id="IPR005106">
    <property type="entry name" value="Asp/hSer_DH_NAD-bd"/>
</dbReference>
<evidence type="ECO:0000256" key="6">
    <source>
        <dbReference type="HAMAP-Rule" id="MF_01265"/>
    </source>
</evidence>
<dbReference type="InterPro" id="IPR036291">
    <property type="entry name" value="NAD(P)-bd_dom_sf"/>
</dbReference>
<evidence type="ECO:0000313" key="21">
    <source>
        <dbReference type="Proteomes" id="UP000567099"/>
    </source>
</evidence>
<dbReference type="Proteomes" id="UP000571751">
    <property type="component" value="Unassembled WGS sequence"/>
</dbReference>
<feature type="binding site" evidence="6">
    <location>
        <position position="190"/>
    </location>
    <ligand>
        <name>NAD(+)</name>
        <dbReference type="ChEBI" id="CHEBI:57540"/>
    </ligand>
</feature>
<evidence type="ECO:0000313" key="9">
    <source>
        <dbReference type="EMBL" id="AVB75656.1"/>
    </source>
</evidence>
<dbReference type="GO" id="GO:0033735">
    <property type="term" value="F:aspartate dehydrogenase [NAD(P)+] activity"/>
    <property type="evidence" value="ECO:0007669"/>
    <property type="project" value="UniProtKB-EC"/>
</dbReference>
<evidence type="ECO:0000256" key="1">
    <source>
        <dbReference type="ARBA" id="ARBA00008331"/>
    </source>
</evidence>
<comment type="catalytic activity">
    <reaction evidence="6">
        <text>L-aspartate + NADP(+) + H2O = oxaloacetate + NH4(+) + NADPH + H(+)</text>
        <dbReference type="Rhea" id="RHEA:11784"/>
        <dbReference type="ChEBI" id="CHEBI:15377"/>
        <dbReference type="ChEBI" id="CHEBI:15378"/>
        <dbReference type="ChEBI" id="CHEBI:16452"/>
        <dbReference type="ChEBI" id="CHEBI:28938"/>
        <dbReference type="ChEBI" id="CHEBI:29991"/>
        <dbReference type="ChEBI" id="CHEBI:57783"/>
        <dbReference type="ChEBI" id="CHEBI:58349"/>
        <dbReference type="EC" id="1.4.1.21"/>
    </reaction>
</comment>
<evidence type="ECO:0000313" key="23">
    <source>
        <dbReference type="Proteomes" id="UP000571751"/>
    </source>
</evidence>
<dbReference type="PIRSF" id="PIRSF005227">
    <property type="entry name" value="Asp_dh_NAD_syn"/>
    <property type="match status" value="1"/>
</dbReference>
<dbReference type="GO" id="GO:0051287">
    <property type="term" value="F:NAD binding"/>
    <property type="evidence" value="ECO:0007669"/>
    <property type="project" value="UniProtKB-UniRule"/>
</dbReference>
<dbReference type="EMBL" id="JACDUK010000004">
    <property type="protein sequence ID" value="MBA2853822.1"/>
    <property type="molecule type" value="Genomic_DNA"/>
</dbReference>
<sequence length="267" mass="28598">MLKIGLVGCGAIASLITKALMSDRLNKAEVLAFYDGNLEKAEKLAMETGADFCKSLDELVSKDLDLIVECASVTAVEDTVIKSLNNDKDVIIMSVGAFADKDLFVKLYKLAEKLGKKIYIPSGAIAGIDAVKSGSLGKISEVSLTTTKPVHGLKSALEEQGLNTDEIKEPKIVFEGTVFDAISKFPQNINVSVVLSLASRYPAKVKIIADPNATSNRHEILVKGSIGTIKTCVENNPCRDNPKTSALAAYSVIRLIKDLSEPVRIGT</sequence>
<comment type="pathway">
    <text evidence="6">Cofactor biosynthesis; NAD(+) biosynthesis; iminoaspartate from L-aspartate (dehydrogenase route): step 1/1.</text>
</comment>
<dbReference type="EC" id="1.4.1.21" evidence="6"/>
<evidence type="ECO:0000313" key="12">
    <source>
        <dbReference type="EMBL" id="MBA2860540.1"/>
    </source>
</evidence>
<evidence type="ECO:0000313" key="14">
    <source>
        <dbReference type="EMBL" id="MBA2869465.1"/>
    </source>
</evidence>
<dbReference type="GeneID" id="36101334"/>
<evidence type="ECO:0000313" key="22">
    <source>
        <dbReference type="Proteomes" id="UP000568063"/>
    </source>
</evidence>
<dbReference type="Proteomes" id="UP000536195">
    <property type="component" value="Unassembled WGS sequence"/>
</dbReference>
<dbReference type="RefSeq" id="WP_104837322.1">
    <property type="nucleotide sequence ID" value="NZ_CP026606.1"/>
</dbReference>
<dbReference type="Pfam" id="PF03447">
    <property type="entry name" value="NAD_binding_3"/>
    <property type="match status" value="1"/>
</dbReference>
<protein>
    <recommendedName>
        <fullName evidence="6">L-aspartate dehydrogenase</fullName>
        <ecNumber evidence="6">1.4.1.21</ecNumber>
    </recommendedName>
</protein>
<evidence type="ECO:0000256" key="3">
    <source>
        <dbReference type="ARBA" id="ARBA00022857"/>
    </source>
</evidence>
<dbReference type="Proteomes" id="UP000239462">
    <property type="component" value="Chromosome"/>
</dbReference>
<dbReference type="PANTHER" id="PTHR31873:SF6">
    <property type="entry name" value="ASPARTATE DEHYDROGENASE DOMAIN-CONTAINING PROTEIN"/>
    <property type="match status" value="1"/>
</dbReference>
<evidence type="ECO:0000256" key="4">
    <source>
        <dbReference type="ARBA" id="ARBA00023002"/>
    </source>
</evidence>
<evidence type="ECO:0000313" key="18">
    <source>
        <dbReference type="Proteomes" id="UP000522365"/>
    </source>
</evidence>
<evidence type="ECO:0000313" key="17">
    <source>
        <dbReference type="Proteomes" id="UP000239462"/>
    </source>
</evidence>
<dbReference type="Proteomes" id="UP000568063">
    <property type="component" value="Unassembled WGS sequence"/>
</dbReference>
<comment type="miscellaneous">
    <text evidence="6">The iminoaspartate product is unstable in aqueous solution and can decompose to oxaloacetate and ammonia.</text>
</comment>
<dbReference type="SUPFAM" id="SSF51735">
    <property type="entry name" value="NAD(P)-binding Rossmann-fold domains"/>
    <property type="match status" value="1"/>
</dbReference>
<dbReference type="Proteomes" id="UP000567099">
    <property type="component" value="Unassembled WGS sequence"/>
</dbReference>
<feature type="domain" description="Aspartate/homoserine dehydrogenase NAD-binding" evidence="8">
    <location>
        <begin position="8"/>
        <end position="121"/>
    </location>
</feature>
<dbReference type="EMBL" id="JACDUP010000003">
    <property type="protein sequence ID" value="MBA2869465.1"/>
    <property type="molecule type" value="Genomic_DNA"/>
</dbReference>
<dbReference type="NCBIfam" id="NF009828">
    <property type="entry name" value="PRK13303.1-3"/>
    <property type="match status" value="1"/>
</dbReference>
<keyword evidence="3 6" id="KW-0521">NADP</keyword>
<dbReference type="GO" id="GO:0050661">
    <property type="term" value="F:NADP binding"/>
    <property type="evidence" value="ECO:0007669"/>
    <property type="project" value="UniProtKB-UniRule"/>
</dbReference>
<dbReference type="Gene3D" id="3.40.50.720">
    <property type="entry name" value="NAD(P)-binding Rossmann-like Domain"/>
    <property type="match status" value="1"/>
</dbReference>
<dbReference type="EMBL" id="JACDUM010000003">
    <property type="protein sequence ID" value="MBA2860540.1"/>
    <property type="molecule type" value="Genomic_DNA"/>
</dbReference>
<dbReference type="Pfam" id="PF01958">
    <property type="entry name" value="Asp_DH_C"/>
    <property type="match status" value="1"/>
</dbReference>
<keyword evidence="5 6" id="KW-0520">NAD</keyword>
<evidence type="ECO:0000259" key="7">
    <source>
        <dbReference type="Pfam" id="PF01958"/>
    </source>
</evidence>
<reference evidence="19 24" key="3">
    <citation type="submission" date="2020-08" db="EMBL/GenBank/DDBJ databases">
        <title>Genomic Encyclopedia of Type Strains, Phase IV (KMG-V): Genome sequencing to study the core and pangenomes of soil and plant-associated prokaryotes.</title>
        <authorList>
            <person name="Whitman W."/>
        </authorList>
    </citation>
    <scope>NUCLEOTIDE SEQUENCE [LARGE SCALE GENOMIC DNA]</scope>
    <source>
        <strain evidence="10 20">A4</strain>
        <strain evidence="15 19">C11</strain>
        <strain evidence="13 21">C13</strain>
        <strain evidence="14 23">C14</strain>
        <strain evidence="12 22">C9</strain>
        <strain evidence="16 24">D1</strain>
        <strain evidence="11 18">S1</strain>
    </source>
</reference>
<evidence type="ECO:0000313" key="16">
    <source>
        <dbReference type="EMBL" id="MBB6496998.1"/>
    </source>
</evidence>
<reference evidence="9" key="2">
    <citation type="submission" date="2018-02" db="EMBL/GenBank/DDBJ databases">
        <title>Complete genome sequence of the Methanococcus maripaludis type strain JJ (DSM 2067), a model for selenoprotein synthesis in Archaea.</title>
        <authorList>
            <person name="Poehlein A."/>
            <person name="Heym D."/>
            <person name="Quitzke V."/>
            <person name="Fersch J."/>
            <person name="Daniel R."/>
            <person name="Rother M."/>
        </authorList>
    </citation>
    <scope>NUCLEOTIDE SEQUENCE [LARGE SCALE GENOMIC DNA]</scope>
    <source>
        <strain evidence="9">DSM 2067</strain>
    </source>
</reference>
<reference evidence="17" key="1">
    <citation type="journal article" date="2018" name="Genome Announc.">
        <title>Complete Genome Sequence of the Methanococcus maripaludis Type Strain JJ (DSM 2067), a Model for Selenoprotein Synthesis in Archaea.</title>
        <authorList>
            <person name="Poehlein A."/>
            <person name="Heym D."/>
            <person name="Quitzke V."/>
            <person name="Fersch J."/>
            <person name="Daniel R."/>
            <person name="Rother M."/>
        </authorList>
    </citation>
    <scope>NUCLEOTIDE SEQUENCE [LARGE SCALE GENOMIC DNA]</scope>
    <source>
        <strain evidence="17">DSM 2067</strain>
    </source>
</reference>
<dbReference type="InterPro" id="IPR020626">
    <property type="entry name" value="Asp_DH_prok"/>
</dbReference>
<dbReference type="InterPro" id="IPR002811">
    <property type="entry name" value="Asp_DH"/>
</dbReference>
<proteinExistence type="inferred from homology"/>
<organism evidence="9 17">
    <name type="scientific">Methanococcus maripaludis</name>
    <name type="common">Methanococcus deltae</name>
    <dbReference type="NCBI Taxonomy" id="39152"/>
    <lineage>
        <taxon>Archaea</taxon>
        <taxon>Methanobacteriati</taxon>
        <taxon>Methanobacteriota</taxon>
        <taxon>Methanomada group</taxon>
        <taxon>Methanococci</taxon>
        <taxon>Methanococcales</taxon>
        <taxon>Methanococcaceae</taxon>
        <taxon>Methanococcus</taxon>
    </lineage>
</organism>
<evidence type="ECO:0000313" key="20">
    <source>
        <dbReference type="Proteomes" id="UP000563838"/>
    </source>
</evidence>
<comment type="similarity">
    <text evidence="1 6">Belongs to the L-aspartate dehydrogenase family.</text>
</comment>
<dbReference type="NCBIfam" id="TIGR03855">
    <property type="entry name" value="NAD_NadX"/>
    <property type="match status" value="1"/>
</dbReference>
<evidence type="ECO:0000313" key="13">
    <source>
        <dbReference type="EMBL" id="MBA2864073.1"/>
    </source>
</evidence>
<feature type="domain" description="Aspartate dehydrogenase" evidence="7">
    <location>
        <begin position="167"/>
        <end position="253"/>
    </location>
</feature>
<evidence type="ECO:0000256" key="2">
    <source>
        <dbReference type="ARBA" id="ARBA00022642"/>
    </source>
</evidence>
<evidence type="ECO:0000313" key="15">
    <source>
        <dbReference type="EMBL" id="MBB6402108.1"/>
    </source>
</evidence>
<comment type="catalytic activity">
    <reaction evidence="6">
        <text>L-aspartate + NAD(+) + H2O = oxaloacetate + NH4(+) + NADH + H(+)</text>
        <dbReference type="Rhea" id="RHEA:11788"/>
        <dbReference type="ChEBI" id="CHEBI:15377"/>
        <dbReference type="ChEBI" id="CHEBI:15378"/>
        <dbReference type="ChEBI" id="CHEBI:16452"/>
        <dbReference type="ChEBI" id="CHEBI:28938"/>
        <dbReference type="ChEBI" id="CHEBI:29991"/>
        <dbReference type="ChEBI" id="CHEBI:57540"/>
        <dbReference type="ChEBI" id="CHEBI:57945"/>
        <dbReference type="EC" id="1.4.1.21"/>
    </reaction>
</comment>
<dbReference type="HAMAP" id="MF_01265">
    <property type="entry name" value="NadX"/>
    <property type="match status" value="1"/>
</dbReference>
<name>A0A2L1C9U5_METMI</name>
<comment type="function">
    <text evidence="6">Specifically catalyzes the NAD or NADP-dependent dehydrogenation of L-aspartate to iminoaspartate.</text>
</comment>
<dbReference type="PANTHER" id="PTHR31873">
    <property type="entry name" value="L-ASPARTATE DEHYDROGENASE-RELATED"/>
    <property type="match status" value="1"/>
</dbReference>
<dbReference type="AlphaFoldDB" id="A0A2L1C9U5"/>
<evidence type="ECO:0000313" key="11">
    <source>
        <dbReference type="EMBL" id="MBA2853822.1"/>
    </source>
</evidence>
<feature type="active site" evidence="6">
    <location>
        <position position="218"/>
    </location>
</feature>
<dbReference type="EMBL" id="JACHEC010000003">
    <property type="protein sequence ID" value="MBB6402108.1"/>
    <property type="molecule type" value="Genomic_DNA"/>
</dbReference>
<dbReference type="EMBL" id="JACDUI010000003">
    <property type="protein sequence ID" value="MBA2841265.1"/>
    <property type="molecule type" value="Genomic_DNA"/>
</dbReference>
<dbReference type="SUPFAM" id="SSF55347">
    <property type="entry name" value="Glyceraldehyde-3-phosphate dehydrogenase-like, C-terminal domain"/>
    <property type="match status" value="1"/>
</dbReference>
<keyword evidence="4 6" id="KW-0560">Oxidoreductase</keyword>
<feature type="binding site" evidence="6">
    <location>
        <position position="124"/>
    </location>
    <ligand>
        <name>NAD(+)</name>
        <dbReference type="ChEBI" id="CHEBI:57540"/>
    </ligand>
</feature>
<dbReference type="Proteomes" id="UP000590564">
    <property type="component" value="Unassembled WGS sequence"/>
</dbReference>
<dbReference type="UniPathway" id="UPA00253">
    <property type="reaction ID" value="UER00456"/>
</dbReference>
<dbReference type="EMBL" id="JACDUO010000001">
    <property type="protein sequence ID" value="MBA2864073.1"/>
    <property type="molecule type" value="Genomic_DNA"/>
</dbReference>
<dbReference type="NCBIfam" id="NF009830">
    <property type="entry name" value="PRK13304.1"/>
    <property type="match status" value="1"/>
</dbReference>
<dbReference type="InterPro" id="IPR022487">
    <property type="entry name" value="Asp_DH_arc"/>
</dbReference>
<dbReference type="GO" id="GO:0016639">
    <property type="term" value="F:oxidoreductase activity, acting on the CH-NH2 group of donors, NAD or NADP as acceptor"/>
    <property type="evidence" value="ECO:0007669"/>
    <property type="project" value="UniProtKB-UniRule"/>
</dbReference>
<evidence type="ECO:0000259" key="8">
    <source>
        <dbReference type="Pfam" id="PF03447"/>
    </source>
</evidence>
<evidence type="ECO:0000313" key="10">
    <source>
        <dbReference type="EMBL" id="MBA2841265.1"/>
    </source>
</evidence>
<accession>A0A2L1C9U5</accession>
<dbReference type="Proteomes" id="UP000563838">
    <property type="component" value="Unassembled WGS sequence"/>
</dbReference>
<evidence type="ECO:0000313" key="19">
    <source>
        <dbReference type="Proteomes" id="UP000536195"/>
    </source>
</evidence>
<dbReference type="GO" id="GO:0009435">
    <property type="term" value="P:NAD+ biosynthetic process"/>
    <property type="evidence" value="ECO:0007669"/>
    <property type="project" value="UniProtKB-UniRule"/>
</dbReference>
<dbReference type="KEGG" id="mmad:MMJJ_02380"/>
<evidence type="ECO:0000256" key="5">
    <source>
        <dbReference type="ARBA" id="ARBA00023027"/>
    </source>
</evidence>
<gene>
    <name evidence="6 9" type="primary">nadX</name>
    <name evidence="10" type="ORF">HNP87_001814</name>
    <name evidence="11" type="ORF">HNP89_001798</name>
    <name evidence="12" type="ORF">HNP91_001371</name>
    <name evidence="15" type="ORF">HNP92_001430</name>
    <name evidence="13" type="ORF">HNP94_001073</name>
    <name evidence="14" type="ORF">HNP95_001661</name>
    <name evidence="16" type="ORF">HNP96_001039</name>
    <name evidence="9" type="ORF">MMJJ_02380</name>
</gene>
<evidence type="ECO:0000313" key="24">
    <source>
        <dbReference type="Proteomes" id="UP000590564"/>
    </source>
</evidence>
<dbReference type="InterPro" id="IPR011182">
    <property type="entry name" value="L-Asp_DH"/>
</dbReference>
<dbReference type="Gene3D" id="3.30.360.10">
    <property type="entry name" value="Dihydrodipicolinate Reductase, domain 2"/>
    <property type="match status" value="1"/>
</dbReference>
<dbReference type="EMBL" id="JACHED010000002">
    <property type="protein sequence ID" value="MBB6496998.1"/>
    <property type="molecule type" value="Genomic_DNA"/>
</dbReference>
<keyword evidence="2 6" id="KW-0662">Pyridine nucleotide biosynthesis</keyword>
<dbReference type="Proteomes" id="UP000522365">
    <property type="component" value="Unassembled WGS sequence"/>
</dbReference>
<dbReference type="EMBL" id="CP026606">
    <property type="protein sequence ID" value="AVB75656.1"/>
    <property type="molecule type" value="Genomic_DNA"/>
</dbReference>